<dbReference type="GO" id="GO:0008270">
    <property type="term" value="F:zinc ion binding"/>
    <property type="evidence" value="ECO:0007669"/>
    <property type="project" value="UniProtKB-UniRule"/>
</dbReference>
<dbReference type="GO" id="GO:0002161">
    <property type="term" value="F:aminoacyl-tRNA deacylase activity"/>
    <property type="evidence" value="ECO:0007669"/>
    <property type="project" value="InterPro"/>
</dbReference>
<dbReference type="SUPFAM" id="SSF52374">
    <property type="entry name" value="Nucleotidylyl transferase"/>
    <property type="match status" value="1"/>
</dbReference>
<gene>
    <name evidence="10" type="primary">ileS</name>
    <name evidence="14" type="ORF">A2392_02600</name>
</gene>
<evidence type="ECO:0000256" key="8">
    <source>
        <dbReference type="ARBA" id="ARBA00025217"/>
    </source>
</evidence>
<comment type="subcellular location">
    <subcellularLocation>
        <location evidence="10">Cytoplasm</location>
    </subcellularLocation>
</comment>
<dbReference type="PRINTS" id="PR00984">
    <property type="entry name" value="TRNASYNTHILE"/>
</dbReference>
<dbReference type="Pfam" id="PF19302">
    <property type="entry name" value="DUF5915"/>
    <property type="match status" value="1"/>
</dbReference>
<name>A0A1F6FIE7_9BACT</name>
<dbReference type="CDD" id="cd07067">
    <property type="entry name" value="HP_PGM_like"/>
    <property type="match status" value="1"/>
</dbReference>
<sequence length="1168" mass="133599">MKKEDLNKNRAVGQPEAVQQKSEIAEREEEILAFWNERDIFNKTLGKDAPNGDYVFYDGPPFATGLPHYGHILAGTIKDAIPRFWTMNGYRVPRKWGWDCHGLPLENLIEKKLGLATKRDIEDYGVKNFNEAAREAVLEYRDDWKRIIPRLGRFADMENDYRTMDSTYTESVWWVFSELNNKGLVYEGFKSMHLCPRCGTTLSNFEVNQGYKDIKDIAVTVKLRLLDEENTSLLVWTTTPWTLPGNFAAAVHKDVVYAKVKIGDEFVVLAKERLSQLGTEEYEIVEEFKGEKLVGRSYNPPFDFWQKKEVAGKENAWKIYHADYVEVGSEGTGAVHLAPAYGEEDMNLAKEHNIPIAHHVDESGHFMDFVTDFECRLVKPKDDEAAEITHLDADIEVVRALSTKGVLFKKENITHSYPHCWRCDTPLLNYATNSWFVRVTDIKDKLVEENNKVHWVPSHVGDNRFGKWLEGARDWAISRQRYWGAPLPIWRNKETKEYKVFGSLAELTEHSKKSNNAYFLMRHGEAKSNQGGFINSIEKGTNPLTEKGREQCKEVAEKLRAEKIDVIFHSGMERTRDTALLLAEALGIGQENVVLDERLVEIQTGEELEGKTWDEYEALYATYEEKFTKHIDGVENRFDVQKRVGEFLYEIDKKYQGKNILIVGHAASTFALRSASEGADMKRAIAVRKEGYLGNAEYIKLPFTPLPHNDFYQLDYHRPYIDDFEVYDEDGTKLERVKDVFDCWFESGSMPYGQHHYPFENSDNFKQLFPADFIAEGLDQTRGWFYSLIVLGTALFGRSPYKNVIVNGLVLAEDGRKMSKSLRNYPDPMELVDRVGADAVRYYLLSASIMRAEDLNFSEKEVTEQVRKNLGRLHNVLSMYEMFADGTQSNGESSNVLDRWIISRLNQLIGEATEGFKNYELDKATRPVTDFIDDLSVWYLRRSRDRLKGEDAADKKLALATLRFVLKTLAQVMAPSMPFYADYLWGRVKEDKDEESVHLSRWPEVVAVDPVVIGEMSLVREFVTLALEARTRAGVKVRQPLPKLTINIELEPEYASIVADEVNVKEVVGDASISERAILDTEITPELKMEGDARDFIRAVQEMRKTQGLEPSDRIALVVKTSEGGETILRTFESEIKRVTGADAVSFGEAGGEEIKAGEYSFIVEIKR</sequence>
<dbReference type="GO" id="GO:0005524">
    <property type="term" value="F:ATP binding"/>
    <property type="evidence" value="ECO:0007669"/>
    <property type="project" value="UniProtKB-UniRule"/>
</dbReference>
<dbReference type="PROSITE" id="PS00178">
    <property type="entry name" value="AA_TRNA_LIGASE_I"/>
    <property type="match status" value="1"/>
</dbReference>
<feature type="domain" description="Aminoacyl-tRNA synthetase class Ia" evidence="12">
    <location>
        <begin position="31"/>
        <end position="515"/>
    </location>
</feature>
<dbReference type="EC" id="6.1.1.5" evidence="10"/>
<comment type="cofactor">
    <cofactor evidence="10">
        <name>Zn(2+)</name>
        <dbReference type="ChEBI" id="CHEBI:29105"/>
    </cofactor>
</comment>
<dbReference type="Gene3D" id="3.90.740.10">
    <property type="entry name" value="Valyl/Leucyl/Isoleucyl-tRNA synthetase, editing domain"/>
    <property type="match status" value="1"/>
</dbReference>
<dbReference type="AlphaFoldDB" id="A0A1F6FIE7"/>
<keyword evidence="6 10" id="KW-0648">Protein biosynthesis</keyword>
<dbReference type="InterPro" id="IPR002301">
    <property type="entry name" value="Ile-tRNA-ligase"/>
</dbReference>
<comment type="function">
    <text evidence="8 10">Catalyzes the attachment of isoleucine to tRNA(Ile). As IleRS can inadvertently accommodate and process structurally similar amino acids such as valine, to avoid such errors it has two additional distinct tRNA(Ile)-dependent editing activities. One activity is designated as 'pretransfer' editing and involves the hydrolysis of activated Val-AMP. The other activity is designated 'posttransfer' editing and involves deacylation of mischarged Val-tRNA(Ile).</text>
</comment>
<comment type="caution">
    <text evidence="14">The sequence shown here is derived from an EMBL/GenBank/DDBJ whole genome shotgun (WGS) entry which is preliminary data.</text>
</comment>
<evidence type="ECO:0000256" key="11">
    <source>
        <dbReference type="SAM" id="MobiDB-lite"/>
    </source>
</evidence>
<protein>
    <recommendedName>
        <fullName evidence="10">Isoleucine--tRNA ligase</fullName>
        <ecNumber evidence="10">6.1.1.5</ecNumber>
    </recommendedName>
    <alternativeName>
        <fullName evidence="10">Isoleucyl-tRNA synthetase</fullName>
        <shortName evidence="10">IleRS</shortName>
    </alternativeName>
</protein>
<dbReference type="Gene3D" id="3.40.50.620">
    <property type="entry name" value="HUPs"/>
    <property type="match status" value="2"/>
</dbReference>
<evidence type="ECO:0000259" key="12">
    <source>
        <dbReference type="Pfam" id="PF00133"/>
    </source>
</evidence>
<dbReference type="STRING" id="1798531.A2392_02600"/>
<evidence type="ECO:0000256" key="7">
    <source>
        <dbReference type="ARBA" id="ARBA00023146"/>
    </source>
</evidence>
<feature type="domain" description="Methionyl/Valyl/Leucyl/Isoleucyl-tRNA synthetase anticodon-binding" evidence="13">
    <location>
        <begin position="898"/>
        <end position="1042"/>
    </location>
</feature>
<dbReference type="Pfam" id="PF00300">
    <property type="entry name" value="His_Phos_1"/>
    <property type="match status" value="1"/>
</dbReference>
<dbReference type="InterPro" id="IPR001412">
    <property type="entry name" value="aa-tRNA-synth_I_CS"/>
</dbReference>
<dbReference type="GO" id="GO:0004822">
    <property type="term" value="F:isoleucine-tRNA ligase activity"/>
    <property type="evidence" value="ECO:0007669"/>
    <property type="project" value="UniProtKB-UniRule"/>
</dbReference>
<keyword evidence="10" id="KW-0862">Zinc</keyword>
<dbReference type="PANTHER" id="PTHR42780:SF1">
    <property type="entry name" value="ISOLEUCINE--TRNA LIGASE, CYTOPLASMIC"/>
    <property type="match status" value="1"/>
</dbReference>
<dbReference type="InterPro" id="IPR013078">
    <property type="entry name" value="His_Pase_superF_clade-1"/>
</dbReference>
<dbReference type="SUPFAM" id="SSF53254">
    <property type="entry name" value="Phosphoglycerate mutase-like"/>
    <property type="match status" value="1"/>
</dbReference>
<feature type="binding site" evidence="10">
    <location>
        <position position="820"/>
    </location>
    <ligand>
        <name>ATP</name>
        <dbReference type="ChEBI" id="CHEBI:30616"/>
    </ligand>
</feature>
<evidence type="ECO:0000256" key="4">
    <source>
        <dbReference type="ARBA" id="ARBA00022741"/>
    </source>
</evidence>
<dbReference type="Gene3D" id="1.10.730.10">
    <property type="entry name" value="Isoleucyl-tRNA Synthetase, Domain 1"/>
    <property type="match status" value="1"/>
</dbReference>
<dbReference type="InterPro" id="IPR013155">
    <property type="entry name" value="M/V/L/I-tRNA-synth_anticd-bd"/>
</dbReference>
<dbReference type="InterPro" id="IPR023586">
    <property type="entry name" value="Ile-tRNA-ligase_type2"/>
</dbReference>
<evidence type="ECO:0000256" key="1">
    <source>
        <dbReference type="ARBA" id="ARBA00007078"/>
    </source>
</evidence>
<dbReference type="Pfam" id="PF00133">
    <property type="entry name" value="tRNA-synt_1"/>
    <property type="match status" value="2"/>
</dbReference>
<dbReference type="InterPro" id="IPR009008">
    <property type="entry name" value="Val/Leu/Ile-tRNA-synth_edit"/>
</dbReference>
<feature type="short sequence motif" description="'HIGH' region" evidence="10">
    <location>
        <begin position="61"/>
        <end position="71"/>
    </location>
</feature>
<dbReference type="CDD" id="cd07961">
    <property type="entry name" value="Anticodon_Ia_Ile_ABEc"/>
    <property type="match status" value="1"/>
</dbReference>
<keyword evidence="7 10" id="KW-0030">Aminoacyl-tRNA synthetase</keyword>
<evidence type="ECO:0000256" key="2">
    <source>
        <dbReference type="ARBA" id="ARBA00022490"/>
    </source>
</evidence>
<keyword evidence="2 10" id="KW-0963">Cytoplasm</keyword>
<feature type="domain" description="Aminoacyl-tRNA synthetase class Ia" evidence="12">
    <location>
        <begin position="720"/>
        <end position="855"/>
    </location>
</feature>
<evidence type="ECO:0000259" key="13">
    <source>
        <dbReference type="Pfam" id="PF08264"/>
    </source>
</evidence>
<evidence type="ECO:0000256" key="3">
    <source>
        <dbReference type="ARBA" id="ARBA00022598"/>
    </source>
</evidence>
<keyword evidence="4 10" id="KW-0547">Nucleotide-binding</keyword>
<feature type="region of interest" description="Disordered" evidence="11">
    <location>
        <begin position="1"/>
        <end position="22"/>
    </location>
</feature>
<dbReference type="SMART" id="SM00855">
    <property type="entry name" value="PGAM"/>
    <property type="match status" value="1"/>
</dbReference>
<comment type="similarity">
    <text evidence="1 10">Belongs to the class-I aminoacyl-tRNA synthetase family. IleS type 2 subfamily.</text>
</comment>
<evidence type="ECO:0000256" key="9">
    <source>
        <dbReference type="ARBA" id="ARBA00048359"/>
    </source>
</evidence>
<evidence type="ECO:0000313" key="15">
    <source>
        <dbReference type="Proteomes" id="UP000177395"/>
    </source>
</evidence>
<dbReference type="GO" id="GO:0006428">
    <property type="term" value="P:isoleucyl-tRNA aminoacylation"/>
    <property type="evidence" value="ECO:0007669"/>
    <property type="project" value="UniProtKB-UniRule"/>
</dbReference>
<dbReference type="SUPFAM" id="SSF50677">
    <property type="entry name" value="ValRS/IleRS/LeuRS editing domain"/>
    <property type="match status" value="1"/>
</dbReference>
<keyword evidence="5 10" id="KW-0067">ATP-binding</keyword>
<dbReference type="InterPro" id="IPR002300">
    <property type="entry name" value="aa-tRNA-synth_Ia"/>
</dbReference>
<dbReference type="GO" id="GO:0000049">
    <property type="term" value="F:tRNA binding"/>
    <property type="evidence" value="ECO:0007669"/>
    <property type="project" value="InterPro"/>
</dbReference>
<feature type="short sequence motif" description="'KMSKS' region" evidence="10">
    <location>
        <begin position="817"/>
        <end position="821"/>
    </location>
</feature>
<dbReference type="InterPro" id="IPR033709">
    <property type="entry name" value="Anticodon_Ile_ABEc"/>
</dbReference>
<comment type="domain">
    <text evidence="10">IleRS has two distinct active sites: one for aminoacylation and one for editing. The misactivated valine is translocated from the active site to the editing site, which sterically excludes the correctly activated isoleucine. The single editing site contains two valyl binding pockets, one specific for each substrate (Val-AMP or Val-tRNA(Ile)).</text>
</comment>
<keyword evidence="10" id="KW-0479">Metal-binding</keyword>
<dbReference type="Gene3D" id="3.40.50.1240">
    <property type="entry name" value="Phosphoglycerate mutase-like"/>
    <property type="match status" value="1"/>
</dbReference>
<evidence type="ECO:0000313" key="14">
    <source>
        <dbReference type="EMBL" id="OGG85632.1"/>
    </source>
</evidence>
<comment type="catalytic activity">
    <reaction evidence="9 10">
        <text>tRNA(Ile) + L-isoleucine + ATP = L-isoleucyl-tRNA(Ile) + AMP + diphosphate</text>
        <dbReference type="Rhea" id="RHEA:11060"/>
        <dbReference type="Rhea" id="RHEA-COMP:9666"/>
        <dbReference type="Rhea" id="RHEA-COMP:9695"/>
        <dbReference type="ChEBI" id="CHEBI:30616"/>
        <dbReference type="ChEBI" id="CHEBI:33019"/>
        <dbReference type="ChEBI" id="CHEBI:58045"/>
        <dbReference type="ChEBI" id="CHEBI:78442"/>
        <dbReference type="ChEBI" id="CHEBI:78528"/>
        <dbReference type="ChEBI" id="CHEBI:456215"/>
        <dbReference type="EC" id="6.1.1.5"/>
    </reaction>
</comment>
<evidence type="ECO:0000256" key="6">
    <source>
        <dbReference type="ARBA" id="ARBA00022917"/>
    </source>
</evidence>
<dbReference type="GO" id="GO:0005737">
    <property type="term" value="C:cytoplasm"/>
    <property type="evidence" value="ECO:0007669"/>
    <property type="project" value="UniProtKB-SubCell"/>
</dbReference>
<dbReference type="HAMAP" id="MF_02003">
    <property type="entry name" value="Ile_tRNA_synth_type2"/>
    <property type="match status" value="1"/>
</dbReference>
<keyword evidence="3 10" id="KW-0436">Ligase</keyword>
<dbReference type="InterPro" id="IPR014729">
    <property type="entry name" value="Rossmann-like_a/b/a_fold"/>
</dbReference>
<dbReference type="Pfam" id="PF08264">
    <property type="entry name" value="Anticodon_1"/>
    <property type="match status" value="1"/>
</dbReference>
<accession>A0A1F6FIE7</accession>
<dbReference type="InterPro" id="IPR029033">
    <property type="entry name" value="His_PPase_superfam"/>
</dbReference>
<evidence type="ECO:0000256" key="10">
    <source>
        <dbReference type="HAMAP-Rule" id="MF_02003"/>
    </source>
</evidence>
<organism evidence="14 15">
    <name type="scientific">Candidatus Kaiserbacteria bacterium RIFOXYB1_FULL_46_14</name>
    <dbReference type="NCBI Taxonomy" id="1798531"/>
    <lineage>
        <taxon>Bacteria</taxon>
        <taxon>Candidatus Kaiseribacteriota</taxon>
    </lineage>
</organism>
<dbReference type="Proteomes" id="UP000177395">
    <property type="component" value="Unassembled WGS sequence"/>
</dbReference>
<dbReference type="InterPro" id="IPR009080">
    <property type="entry name" value="tRNAsynth_Ia_anticodon-bd"/>
</dbReference>
<dbReference type="EMBL" id="MFMS01000006">
    <property type="protein sequence ID" value="OGG85632.1"/>
    <property type="molecule type" value="Genomic_DNA"/>
</dbReference>
<dbReference type="SUPFAM" id="SSF47323">
    <property type="entry name" value="Anticodon-binding domain of a subclass of class I aminoacyl-tRNA synthetases"/>
    <property type="match status" value="1"/>
</dbReference>
<proteinExistence type="inferred from homology"/>
<dbReference type="PANTHER" id="PTHR42780">
    <property type="entry name" value="SOLEUCYL-TRNA SYNTHETASE"/>
    <property type="match status" value="1"/>
</dbReference>
<evidence type="ECO:0000256" key="5">
    <source>
        <dbReference type="ARBA" id="ARBA00022840"/>
    </source>
</evidence>
<comment type="subunit">
    <text evidence="10">Monomer.</text>
</comment>
<reference evidence="14 15" key="1">
    <citation type="journal article" date="2016" name="Nat. Commun.">
        <title>Thousands of microbial genomes shed light on interconnected biogeochemical processes in an aquifer system.</title>
        <authorList>
            <person name="Anantharaman K."/>
            <person name="Brown C.T."/>
            <person name="Hug L.A."/>
            <person name="Sharon I."/>
            <person name="Castelle C.J."/>
            <person name="Probst A.J."/>
            <person name="Thomas B.C."/>
            <person name="Singh A."/>
            <person name="Wilkins M.J."/>
            <person name="Karaoz U."/>
            <person name="Brodie E.L."/>
            <person name="Williams K.H."/>
            <person name="Hubbard S.S."/>
            <person name="Banfield J.F."/>
        </authorList>
    </citation>
    <scope>NUCLEOTIDE SEQUENCE [LARGE SCALE GENOMIC DNA]</scope>
</reference>